<dbReference type="InterPro" id="IPR036637">
    <property type="entry name" value="Phosphohistidine_dom_sf"/>
</dbReference>
<dbReference type="InterPro" id="IPR006318">
    <property type="entry name" value="PTS_EI-like"/>
</dbReference>
<dbReference type="Gene3D" id="3.50.30.10">
    <property type="entry name" value="Phosphohistidine domain"/>
    <property type="match status" value="1"/>
</dbReference>
<reference evidence="24 25" key="2">
    <citation type="journal article" date="2011" name="J. Bacteriol.">
        <title>Genomes of three methylotrophs from a single niche uncover genetic and metabolic divergence of Methylophilaceae.</title>
        <authorList>
            <person name="Lapidus A."/>
            <person name="Clum A."/>
            <person name="Labutti K."/>
            <person name="Kaluzhnaya M.G."/>
            <person name="Lim S."/>
            <person name="Beck D.A."/>
            <person name="Glavina Del Rio T."/>
            <person name="Nolan M."/>
            <person name="Mavromatis K."/>
            <person name="Huntemann M."/>
            <person name="Lucas S."/>
            <person name="Lidstrom M.E."/>
            <person name="Ivanova N."/>
            <person name="Chistoserdova L."/>
        </authorList>
    </citation>
    <scope>NUCLEOTIDE SEQUENCE [LARGE SCALE GENOMIC DNA]</scope>
    <source>
        <strain evidence="24 25">SIP3-4</strain>
    </source>
</reference>
<keyword evidence="8 17" id="KW-0813">Transport</keyword>
<dbReference type="InterPro" id="IPR015813">
    <property type="entry name" value="Pyrv/PenolPyrv_kinase-like_dom"/>
</dbReference>
<evidence type="ECO:0000256" key="1">
    <source>
        <dbReference type="ARBA" id="ARBA00000683"/>
    </source>
</evidence>
<evidence type="ECO:0000256" key="20">
    <source>
        <dbReference type="PIRSR" id="PIRSR000732-3"/>
    </source>
</evidence>
<comment type="cofactor">
    <cofactor evidence="2 17 20">
        <name>Mg(2+)</name>
        <dbReference type="ChEBI" id="CHEBI:18420"/>
    </cofactor>
</comment>
<keyword evidence="24" id="KW-0670">Pyruvate</keyword>
<evidence type="ECO:0000256" key="6">
    <source>
        <dbReference type="ARBA" id="ARBA00012232"/>
    </source>
</evidence>
<dbReference type="GO" id="GO:0016301">
    <property type="term" value="F:kinase activity"/>
    <property type="evidence" value="ECO:0007669"/>
    <property type="project" value="UniProtKB-KW"/>
</dbReference>
<keyword evidence="25" id="KW-1185">Reference proteome</keyword>
<dbReference type="Pfam" id="PF02896">
    <property type="entry name" value="PEP-utilizers_C"/>
    <property type="match status" value="1"/>
</dbReference>
<feature type="binding site" evidence="19">
    <location>
        <begin position="475"/>
        <end position="476"/>
    </location>
    <ligand>
        <name>phosphoenolpyruvate</name>
        <dbReference type="ChEBI" id="CHEBI:58702"/>
    </ligand>
</feature>
<comment type="catalytic activity">
    <reaction evidence="1 17">
        <text>L-histidyl-[protein] + phosphoenolpyruvate = N(pros)-phospho-L-histidyl-[protein] + pyruvate</text>
        <dbReference type="Rhea" id="RHEA:23880"/>
        <dbReference type="Rhea" id="RHEA-COMP:9745"/>
        <dbReference type="Rhea" id="RHEA-COMP:9746"/>
        <dbReference type="ChEBI" id="CHEBI:15361"/>
        <dbReference type="ChEBI" id="CHEBI:29979"/>
        <dbReference type="ChEBI" id="CHEBI:58702"/>
        <dbReference type="ChEBI" id="CHEBI:64837"/>
        <dbReference type="EC" id="2.7.3.9"/>
    </reaction>
</comment>
<organism evidence="24 25">
    <name type="scientific">Methylovorus glucosotrophus (strain SIP3-4)</name>
    <dbReference type="NCBI Taxonomy" id="582744"/>
    <lineage>
        <taxon>Bacteria</taxon>
        <taxon>Pseudomonadati</taxon>
        <taxon>Pseudomonadota</taxon>
        <taxon>Betaproteobacteria</taxon>
        <taxon>Nitrosomonadales</taxon>
        <taxon>Methylophilaceae</taxon>
        <taxon>Methylovorus</taxon>
    </lineage>
</organism>
<keyword evidence="10 17" id="KW-0762">Sugar transport</keyword>
<evidence type="ECO:0000256" key="14">
    <source>
        <dbReference type="ARBA" id="ARBA00022777"/>
    </source>
</evidence>
<evidence type="ECO:0000313" key="24">
    <source>
        <dbReference type="EMBL" id="ACT49445.1"/>
    </source>
</evidence>
<dbReference type="SUPFAM" id="SSF52009">
    <property type="entry name" value="Phosphohistidine domain"/>
    <property type="match status" value="1"/>
</dbReference>
<feature type="active site" description="Tele-phosphohistidine intermediate" evidence="18">
    <location>
        <position position="210"/>
    </location>
</feature>
<evidence type="ECO:0000256" key="19">
    <source>
        <dbReference type="PIRSR" id="PIRSR000732-2"/>
    </source>
</evidence>
<evidence type="ECO:0000256" key="4">
    <source>
        <dbReference type="ARBA" id="ARBA00004496"/>
    </source>
</evidence>
<evidence type="ECO:0000256" key="18">
    <source>
        <dbReference type="PIRSR" id="PIRSR000732-1"/>
    </source>
</evidence>
<evidence type="ECO:0000256" key="13">
    <source>
        <dbReference type="ARBA" id="ARBA00022723"/>
    </source>
</evidence>
<dbReference type="NCBIfam" id="TIGR01417">
    <property type="entry name" value="PTS_I_fam"/>
    <property type="match status" value="1"/>
</dbReference>
<keyword evidence="9 17" id="KW-0963">Cytoplasm</keyword>
<dbReference type="InterPro" id="IPR050499">
    <property type="entry name" value="PEP-utilizing_PTS_enzyme"/>
</dbReference>
<evidence type="ECO:0000313" key="25">
    <source>
        <dbReference type="Proteomes" id="UP000002743"/>
    </source>
</evidence>
<evidence type="ECO:0000259" key="21">
    <source>
        <dbReference type="Pfam" id="PF00391"/>
    </source>
</evidence>
<evidence type="ECO:0000259" key="22">
    <source>
        <dbReference type="Pfam" id="PF02896"/>
    </source>
</evidence>
<feature type="domain" description="PEP-utilising enzyme mobile" evidence="21">
    <location>
        <begin position="177"/>
        <end position="246"/>
    </location>
</feature>
<reference evidence="25" key="1">
    <citation type="submission" date="2009-07" db="EMBL/GenBank/DDBJ databases">
        <title>Complete sequence of chromosome of Methylovorus sp. SIP3-4.</title>
        <authorList>
            <person name="Lucas S."/>
            <person name="Copeland A."/>
            <person name="Lapidus A."/>
            <person name="Glavina del Rio T."/>
            <person name="Tice H."/>
            <person name="Bruce D."/>
            <person name="Goodwin L."/>
            <person name="Pitluck S."/>
            <person name="Clum A."/>
            <person name="Larimer F."/>
            <person name="Land M."/>
            <person name="Hauser L."/>
            <person name="Kyrpides N."/>
            <person name="Mikhailova N."/>
            <person name="Kayluzhnaya M."/>
            <person name="Chistoserdova L."/>
        </authorList>
    </citation>
    <scope>NUCLEOTIDE SEQUENCE [LARGE SCALE GENOMIC DNA]</scope>
    <source>
        <strain evidence="25">SIP3-4</strain>
    </source>
</reference>
<evidence type="ECO:0000256" key="17">
    <source>
        <dbReference type="PIRNR" id="PIRNR000732"/>
    </source>
</evidence>
<keyword evidence="12 17" id="KW-0598">Phosphotransferase system</keyword>
<evidence type="ECO:0000259" key="23">
    <source>
        <dbReference type="Pfam" id="PF05524"/>
    </source>
</evidence>
<keyword evidence="11 17" id="KW-0808">Transferase</keyword>
<dbReference type="GO" id="GO:0005737">
    <property type="term" value="C:cytoplasm"/>
    <property type="evidence" value="ECO:0007669"/>
    <property type="project" value="UniProtKB-SubCell"/>
</dbReference>
<feature type="domain" description="PEP-utilising enzyme C-terminal" evidence="22">
    <location>
        <begin position="273"/>
        <end position="562"/>
    </location>
</feature>
<feature type="binding site" evidence="19">
    <location>
        <position position="317"/>
    </location>
    <ligand>
        <name>phosphoenolpyruvate</name>
        <dbReference type="ChEBI" id="CHEBI:58702"/>
    </ligand>
</feature>
<dbReference type="PROSITE" id="PS00742">
    <property type="entry name" value="PEP_ENZYMES_2"/>
    <property type="match status" value="1"/>
</dbReference>
<dbReference type="KEGG" id="mei:Msip34_0196"/>
<evidence type="ECO:0000256" key="16">
    <source>
        <dbReference type="ARBA" id="ARBA00033235"/>
    </source>
</evidence>
<evidence type="ECO:0000256" key="3">
    <source>
        <dbReference type="ARBA" id="ARBA00002728"/>
    </source>
</evidence>
<feature type="active site" description="Proton donor" evidence="18">
    <location>
        <position position="523"/>
    </location>
</feature>
<dbReference type="InterPro" id="IPR000121">
    <property type="entry name" value="PEP_util_C"/>
</dbReference>
<evidence type="ECO:0000256" key="8">
    <source>
        <dbReference type="ARBA" id="ARBA00022448"/>
    </source>
</evidence>
<dbReference type="InterPro" id="IPR040442">
    <property type="entry name" value="Pyrv_kinase-like_dom_sf"/>
</dbReference>
<dbReference type="PANTHER" id="PTHR46244">
    <property type="entry name" value="PHOSPHOENOLPYRUVATE-PROTEIN PHOSPHOTRANSFERASE"/>
    <property type="match status" value="1"/>
</dbReference>
<dbReference type="Gene3D" id="1.10.274.10">
    <property type="entry name" value="PtsI, HPr-binding domain"/>
    <property type="match status" value="1"/>
</dbReference>
<dbReference type="Proteomes" id="UP000002743">
    <property type="component" value="Chromosome"/>
</dbReference>
<dbReference type="eggNOG" id="COG1080">
    <property type="taxonomic scope" value="Bacteria"/>
</dbReference>
<dbReference type="InterPro" id="IPR008279">
    <property type="entry name" value="PEP-util_enz_mobile_dom"/>
</dbReference>
<name>C6X8H5_METGS</name>
<dbReference type="GO" id="GO:0008965">
    <property type="term" value="F:phosphoenolpyruvate-protein phosphotransferase activity"/>
    <property type="evidence" value="ECO:0007669"/>
    <property type="project" value="UniProtKB-EC"/>
</dbReference>
<protein>
    <recommendedName>
        <fullName evidence="7 17">Phosphoenolpyruvate-protein phosphotransferase</fullName>
        <ecNumber evidence="6 17">2.7.3.9</ecNumber>
    </recommendedName>
    <alternativeName>
        <fullName evidence="16 17">Phosphotransferase system, enzyme I</fullName>
    </alternativeName>
</protein>
<dbReference type="PROSITE" id="PS00370">
    <property type="entry name" value="PEP_ENZYMES_PHOS_SITE"/>
    <property type="match status" value="1"/>
</dbReference>
<gene>
    <name evidence="24" type="ordered locus">Msip34_0196</name>
</gene>
<proteinExistence type="inferred from homology"/>
<dbReference type="InterPro" id="IPR024692">
    <property type="entry name" value="PTS_EI"/>
</dbReference>
<comment type="subcellular location">
    <subcellularLocation>
        <location evidence="4 17">Cytoplasm</location>
    </subcellularLocation>
</comment>
<dbReference type="GO" id="GO:0009401">
    <property type="term" value="P:phosphoenolpyruvate-dependent sugar phosphotransferase system"/>
    <property type="evidence" value="ECO:0007669"/>
    <property type="project" value="UniProtKB-KW"/>
</dbReference>
<dbReference type="InterPro" id="IPR036618">
    <property type="entry name" value="PtsI_HPr-bd_sf"/>
</dbReference>
<accession>C6X8H5</accession>
<evidence type="ECO:0000256" key="9">
    <source>
        <dbReference type="ARBA" id="ARBA00022490"/>
    </source>
</evidence>
<dbReference type="PANTHER" id="PTHR46244:SF3">
    <property type="entry name" value="PHOSPHOENOLPYRUVATE-PROTEIN PHOSPHOTRANSFERASE"/>
    <property type="match status" value="1"/>
</dbReference>
<comment type="function">
    <text evidence="3 17">General (non sugar-specific) component of the phosphoenolpyruvate-dependent sugar phosphotransferase system (sugar PTS). This major carbohydrate active-transport system catalyzes the phosphorylation of incoming sugar substrates concomitantly with their translocation across the cell membrane. Enzyme I transfers the phosphoryl group from phosphoenolpyruvate (PEP) to the phosphoryl carrier protein (HPr).</text>
</comment>
<comment type="similarity">
    <text evidence="5 17">Belongs to the PEP-utilizing enzyme family.</text>
</comment>
<evidence type="ECO:0000256" key="2">
    <source>
        <dbReference type="ARBA" id="ARBA00001946"/>
    </source>
</evidence>
<dbReference type="STRING" id="582744.Msip34_0196"/>
<keyword evidence="15 17" id="KW-0460">Magnesium</keyword>
<dbReference type="SUPFAM" id="SSF47831">
    <property type="entry name" value="Enzyme I of the PEP:sugar phosphotransferase system HPr-binding (sub)domain"/>
    <property type="match status" value="1"/>
</dbReference>
<evidence type="ECO:0000256" key="12">
    <source>
        <dbReference type="ARBA" id="ARBA00022683"/>
    </source>
</evidence>
<sequence length="592" mass="65591">MANRNKFIVAAPSPASKVSFSIHGVGVSSGIAIGHAHLVSHALLEVVHFQVPKALIADEITRFDKAVKTVKHDLETVRRLLPEKAPPELSAFISTHLMILQDHALSETPKQMIKAEGCNAEWALKQQMEDLVAQFEKFEDEYLRERKQDVIQVVERIIKVLLGHPSQVPLRSQESAIILVAHDLSPADAIQFKQHQFAAFITDVGGATSHTAILARSLNIPSIVALQRARTLVRDGELIIVDGNQGVVIVNPDKDTLAEYKLRQEQWEIEQQKLKRLKLTKAVTLDGTSIELHANIEVPEDVSHARAAGATGIGLYRTEFLFMNRREMPGEEEQFSAYRSVAEAMKDLPVTIRTLDLGADKEMNPDTARTCTNPALGLRAIRLCLSEPAIFLTQLRAILRASHYGKIKILIPMLSSITELRQTLALIERAKQSLDAEKAHYDKDIQVGGMIEIPAAALCAEAFARELDFLSIGTNDLIQYSLAIDRTDDTVSHLYNPLHPAVLQLVEMTIRAGNKLGKPVSVCGEMAGEAKLARLLLGFGLRQFSMHPSQILTVKRQILQSDLPLITPVARKILGTQDIDRVEPLLQKLNLQ</sequence>
<evidence type="ECO:0000256" key="5">
    <source>
        <dbReference type="ARBA" id="ARBA00007837"/>
    </source>
</evidence>
<dbReference type="AlphaFoldDB" id="C6X8H5"/>
<dbReference type="HOGENOM" id="CLU_007308_7_0_4"/>
<dbReference type="InterPro" id="IPR008731">
    <property type="entry name" value="PTS_EIN"/>
</dbReference>
<dbReference type="EMBL" id="CP001674">
    <property type="protein sequence ID" value="ACT49445.1"/>
    <property type="molecule type" value="Genomic_DNA"/>
</dbReference>
<evidence type="ECO:0000256" key="15">
    <source>
        <dbReference type="ARBA" id="ARBA00022842"/>
    </source>
</evidence>
<dbReference type="PIRSF" id="PIRSF000732">
    <property type="entry name" value="PTS_enzyme_I"/>
    <property type="match status" value="1"/>
</dbReference>
<evidence type="ECO:0000256" key="10">
    <source>
        <dbReference type="ARBA" id="ARBA00022597"/>
    </source>
</evidence>
<keyword evidence="14 17" id="KW-0418">Kinase</keyword>
<dbReference type="InterPro" id="IPR023151">
    <property type="entry name" value="PEP_util_CS"/>
</dbReference>
<evidence type="ECO:0000256" key="7">
    <source>
        <dbReference type="ARBA" id="ARBA00016544"/>
    </source>
</evidence>
<dbReference type="Gene3D" id="3.20.20.60">
    <property type="entry name" value="Phosphoenolpyruvate-binding domains"/>
    <property type="match status" value="1"/>
</dbReference>
<dbReference type="Pfam" id="PF05524">
    <property type="entry name" value="PEP-utilisers_N"/>
    <property type="match status" value="1"/>
</dbReference>
<keyword evidence="13 17" id="KW-0479">Metal-binding</keyword>
<feature type="binding site" evidence="19">
    <location>
        <position position="353"/>
    </location>
    <ligand>
        <name>phosphoenolpyruvate</name>
        <dbReference type="ChEBI" id="CHEBI:58702"/>
    </ligand>
</feature>
<dbReference type="InterPro" id="IPR018274">
    <property type="entry name" value="PEP_util_AS"/>
</dbReference>
<dbReference type="EC" id="2.7.3.9" evidence="6 17"/>
<feature type="binding site" evidence="20">
    <location>
        <position position="452"/>
    </location>
    <ligand>
        <name>Mg(2+)</name>
        <dbReference type="ChEBI" id="CHEBI:18420"/>
    </ligand>
</feature>
<dbReference type="PRINTS" id="PR01736">
    <property type="entry name" value="PHPHTRNFRASE"/>
</dbReference>
<evidence type="ECO:0000256" key="11">
    <source>
        <dbReference type="ARBA" id="ARBA00022679"/>
    </source>
</evidence>
<dbReference type="GO" id="GO:0046872">
    <property type="term" value="F:metal ion binding"/>
    <property type="evidence" value="ECO:0007669"/>
    <property type="project" value="UniProtKB-KW"/>
</dbReference>
<feature type="domain" description="Phosphotransferase system enzyme I N-terminal" evidence="23">
    <location>
        <begin position="23"/>
        <end position="146"/>
    </location>
</feature>
<dbReference type="Pfam" id="PF00391">
    <property type="entry name" value="PEP-utilizers"/>
    <property type="match status" value="1"/>
</dbReference>
<dbReference type="SUPFAM" id="SSF51621">
    <property type="entry name" value="Phosphoenolpyruvate/pyruvate domain"/>
    <property type="match status" value="1"/>
</dbReference>
<feature type="binding site" evidence="19">
    <location>
        <position position="486"/>
    </location>
    <ligand>
        <name>phosphoenolpyruvate</name>
        <dbReference type="ChEBI" id="CHEBI:58702"/>
    </ligand>
</feature>
<feature type="binding site" evidence="20">
    <location>
        <position position="476"/>
    </location>
    <ligand>
        <name>Mg(2+)</name>
        <dbReference type="ChEBI" id="CHEBI:18420"/>
    </ligand>
</feature>